<dbReference type="RefSeq" id="WP_062383179.1">
    <property type="nucleotide sequence ID" value="NZ_CP014544.1"/>
</dbReference>
<protein>
    <submittedName>
        <fullName evidence="1">Uncharacterized protein</fullName>
    </submittedName>
</protein>
<dbReference type="STRING" id="1470434.AZF00_03140"/>
<dbReference type="AlphaFoldDB" id="A0A127M2B7"/>
<sequence>MDKKKGNKRQSGILIEYRGLGTVSMDELLQALITDIHVLRDDYNAKFTTGVRLLLPITNEYGEHIDLRKPSGERISKFDTNHYRPTCLDFER</sequence>
<dbReference type="KEGG" id="zal:AZF00_03140"/>
<evidence type="ECO:0000313" key="1">
    <source>
        <dbReference type="EMBL" id="AMO67357.1"/>
    </source>
</evidence>
<accession>A0A127M2B7</accession>
<name>A0A127M2B7_9GAMM</name>
<evidence type="ECO:0000313" key="2">
    <source>
        <dbReference type="Proteomes" id="UP000074119"/>
    </source>
</evidence>
<organism evidence="1 2">
    <name type="scientific">Zhongshania aliphaticivorans</name>
    <dbReference type="NCBI Taxonomy" id="1470434"/>
    <lineage>
        <taxon>Bacteria</taxon>
        <taxon>Pseudomonadati</taxon>
        <taxon>Pseudomonadota</taxon>
        <taxon>Gammaproteobacteria</taxon>
        <taxon>Cellvibrionales</taxon>
        <taxon>Spongiibacteraceae</taxon>
        <taxon>Zhongshania</taxon>
    </lineage>
</organism>
<dbReference type="EMBL" id="CP014544">
    <property type="protein sequence ID" value="AMO67357.1"/>
    <property type="molecule type" value="Genomic_DNA"/>
</dbReference>
<reference evidence="1 2" key="1">
    <citation type="submission" date="2015-12" db="EMBL/GenBank/DDBJ databases">
        <authorList>
            <person name="Shamseldin A."/>
            <person name="Moawad H."/>
            <person name="Abd El-Rahim W.M."/>
            <person name="Sadowsky M.J."/>
        </authorList>
    </citation>
    <scope>NUCLEOTIDE SEQUENCE [LARGE SCALE GENOMIC DNA]</scope>
    <source>
        <strain evidence="1 2">SM2</strain>
    </source>
</reference>
<proteinExistence type="predicted"/>
<dbReference type="Proteomes" id="UP000074119">
    <property type="component" value="Chromosome"/>
</dbReference>
<gene>
    <name evidence="1" type="ORF">AZF00_03140</name>
</gene>